<feature type="transmembrane region" description="Helical" evidence="2">
    <location>
        <begin position="34"/>
        <end position="52"/>
    </location>
</feature>
<evidence type="ECO:0000313" key="3">
    <source>
        <dbReference type="EMBL" id="KYF50531.1"/>
    </source>
</evidence>
<evidence type="ECO:0000313" key="4">
    <source>
        <dbReference type="Proteomes" id="UP000075420"/>
    </source>
</evidence>
<keyword evidence="2" id="KW-0472">Membrane</keyword>
<name>A0A150P4I2_SORCE</name>
<gene>
    <name evidence="3" type="ORF">BE08_17030</name>
</gene>
<keyword evidence="2" id="KW-1133">Transmembrane helix</keyword>
<dbReference type="Proteomes" id="UP000075420">
    <property type="component" value="Unassembled WGS sequence"/>
</dbReference>
<comment type="caution">
    <text evidence="3">The sequence shown here is derived from an EMBL/GenBank/DDBJ whole genome shotgun (WGS) entry which is preliminary data.</text>
</comment>
<accession>A0A150P4I2</accession>
<feature type="region of interest" description="Disordered" evidence="1">
    <location>
        <begin position="138"/>
        <end position="185"/>
    </location>
</feature>
<feature type="transmembrane region" description="Helical" evidence="2">
    <location>
        <begin position="5"/>
        <end position="28"/>
    </location>
</feature>
<protein>
    <submittedName>
        <fullName evidence="3">Uncharacterized protein</fullName>
    </submittedName>
</protein>
<feature type="transmembrane region" description="Helical" evidence="2">
    <location>
        <begin position="64"/>
        <end position="82"/>
    </location>
</feature>
<evidence type="ECO:0000256" key="2">
    <source>
        <dbReference type="SAM" id="Phobius"/>
    </source>
</evidence>
<proteinExistence type="predicted"/>
<dbReference type="AlphaFoldDB" id="A0A150P4I2"/>
<sequence length="185" mass="18224">MLGRLILGIVKGLIVGGLLGFGLAKLGFAAPPAIVAYLAAALAGVLVGLVAGKPIWAKDAKIEAGMKAAVGALLGAGLMYAARRWLTLPVPVPLGELGGANLSLGEAAGSSGTIGGLAITSLAAIAALLGGFYEADNDPSDEATPGATPEAKAAAGGNKRIASSAAADDLEDDLDVEPEKKRSKK</sequence>
<organism evidence="3 4">
    <name type="scientific">Sorangium cellulosum</name>
    <name type="common">Polyangium cellulosum</name>
    <dbReference type="NCBI Taxonomy" id="56"/>
    <lineage>
        <taxon>Bacteria</taxon>
        <taxon>Pseudomonadati</taxon>
        <taxon>Myxococcota</taxon>
        <taxon>Polyangia</taxon>
        <taxon>Polyangiales</taxon>
        <taxon>Polyangiaceae</taxon>
        <taxon>Sorangium</taxon>
    </lineage>
</organism>
<reference evidence="3 4" key="1">
    <citation type="submission" date="2014-02" db="EMBL/GenBank/DDBJ databases">
        <title>The small core and large imbalanced accessory genome model reveals a collaborative survival strategy of Sorangium cellulosum strains in nature.</title>
        <authorList>
            <person name="Han K."/>
            <person name="Peng R."/>
            <person name="Blom J."/>
            <person name="Li Y.-Z."/>
        </authorList>
    </citation>
    <scope>NUCLEOTIDE SEQUENCE [LARGE SCALE GENOMIC DNA]</scope>
    <source>
        <strain evidence="3 4">So0157-25</strain>
    </source>
</reference>
<keyword evidence="2" id="KW-0812">Transmembrane</keyword>
<dbReference type="EMBL" id="JELY01003164">
    <property type="protein sequence ID" value="KYF50531.1"/>
    <property type="molecule type" value="Genomic_DNA"/>
</dbReference>
<evidence type="ECO:0000256" key="1">
    <source>
        <dbReference type="SAM" id="MobiDB-lite"/>
    </source>
</evidence>
<feature type="transmembrane region" description="Helical" evidence="2">
    <location>
        <begin position="114"/>
        <end position="133"/>
    </location>
</feature>